<evidence type="ECO:0000313" key="4">
    <source>
        <dbReference type="Proteomes" id="UP000192578"/>
    </source>
</evidence>
<proteinExistence type="predicted"/>
<feature type="compositionally biased region" description="Low complexity" evidence="1">
    <location>
        <begin position="125"/>
        <end position="138"/>
    </location>
</feature>
<reference evidence="4" key="1">
    <citation type="submission" date="2017-01" db="EMBL/GenBank/DDBJ databases">
        <title>Comparative genomics of anhydrobiosis in the tardigrade Hypsibius dujardini.</title>
        <authorList>
            <person name="Yoshida Y."/>
            <person name="Koutsovoulos G."/>
            <person name="Laetsch D."/>
            <person name="Stevens L."/>
            <person name="Kumar S."/>
            <person name="Horikawa D."/>
            <person name="Ishino K."/>
            <person name="Komine S."/>
            <person name="Tomita M."/>
            <person name="Blaxter M."/>
            <person name="Arakawa K."/>
        </authorList>
    </citation>
    <scope>NUCLEOTIDE SEQUENCE [LARGE SCALE GENOMIC DNA]</scope>
    <source>
        <strain evidence="4">Z151</strain>
    </source>
</reference>
<organism evidence="3 4">
    <name type="scientific">Hypsibius exemplaris</name>
    <name type="common">Freshwater tardigrade</name>
    <dbReference type="NCBI Taxonomy" id="2072580"/>
    <lineage>
        <taxon>Eukaryota</taxon>
        <taxon>Metazoa</taxon>
        <taxon>Ecdysozoa</taxon>
        <taxon>Tardigrada</taxon>
        <taxon>Eutardigrada</taxon>
        <taxon>Parachela</taxon>
        <taxon>Hypsibioidea</taxon>
        <taxon>Hypsibiidae</taxon>
        <taxon>Hypsibius</taxon>
    </lineage>
</organism>
<feature type="transmembrane region" description="Helical" evidence="2">
    <location>
        <begin position="52"/>
        <end position="81"/>
    </location>
</feature>
<dbReference type="Proteomes" id="UP000192578">
    <property type="component" value="Unassembled WGS sequence"/>
</dbReference>
<gene>
    <name evidence="3" type="ORF">BV898_18298</name>
</gene>
<sequence>MASILFPSHDDLMSVAFDALDEAYILLHEALDLLANSTLETSYTAPSLINTIAYTSFLMTMVEMFFIPWMIGSGVILYWAYKAAKRISLKLQAWMASSFHEGNPHRQTPSEGSHSTESLSERESLPSSTSSRTTSKLPTVHEHSNASTTSSSSISHEKRIVRAAKFRGAFKTFTNGVLWLVEKKKLSSLPSLPSTNDAKFVGKFCAAVLHPDNVADVVEAWEEAFEIPLPLMATLEDMKHNCQSHSAAEQMVQLVKWANTCSHCFDGELLPVAGTQGDWTWNFNVLKDGKLNCPYPGSADAFIRLVFKIMEMKEFS</sequence>
<dbReference type="AlphaFoldDB" id="A0A9X6NIK6"/>
<evidence type="ECO:0000256" key="1">
    <source>
        <dbReference type="SAM" id="MobiDB-lite"/>
    </source>
</evidence>
<evidence type="ECO:0000256" key="2">
    <source>
        <dbReference type="SAM" id="Phobius"/>
    </source>
</evidence>
<dbReference type="EMBL" id="MTYJ01000353">
    <property type="protein sequence ID" value="OWA53879.1"/>
    <property type="molecule type" value="Genomic_DNA"/>
</dbReference>
<comment type="caution">
    <text evidence="3">The sequence shown here is derived from an EMBL/GenBank/DDBJ whole genome shotgun (WGS) entry which is preliminary data.</text>
</comment>
<accession>A0A9X6NIK6</accession>
<keyword evidence="4" id="KW-1185">Reference proteome</keyword>
<feature type="region of interest" description="Disordered" evidence="1">
    <location>
        <begin position="101"/>
        <end position="153"/>
    </location>
</feature>
<protein>
    <submittedName>
        <fullName evidence="3">Uncharacterized protein</fullName>
    </submittedName>
</protein>
<name>A0A9X6NIK6_HYPEX</name>
<keyword evidence="2" id="KW-1133">Transmembrane helix</keyword>
<keyword evidence="2" id="KW-0812">Transmembrane</keyword>
<evidence type="ECO:0000313" key="3">
    <source>
        <dbReference type="EMBL" id="OWA53879.1"/>
    </source>
</evidence>
<keyword evidence="2" id="KW-0472">Membrane</keyword>